<dbReference type="EMBL" id="SIHI01000001">
    <property type="protein sequence ID" value="TWT57098.1"/>
    <property type="molecule type" value="Genomic_DNA"/>
</dbReference>
<keyword evidence="1" id="KW-0472">Membrane</keyword>
<dbReference type="Proteomes" id="UP000317243">
    <property type="component" value="Unassembled WGS sequence"/>
</dbReference>
<dbReference type="AlphaFoldDB" id="A0A5C5X2T6"/>
<evidence type="ECO:0000256" key="1">
    <source>
        <dbReference type="SAM" id="Phobius"/>
    </source>
</evidence>
<comment type="caution">
    <text evidence="2">The sequence shown here is derived from an EMBL/GenBank/DDBJ whole genome shotgun (WGS) entry which is preliminary data.</text>
</comment>
<evidence type="ECO:0000313" key="2">
    <source>
        <dbReference type="EMBL" id="TWT57098.1"/>
    </source>
</evidence>
<keyword evidence="3" id="KW-1185">Reference proteome</keyword>
<sequence>MSGTKKREAIASHVLRIVTPLGASYSGACAAGFSCVLFVGNVWQQSNVPCSQNGFPNCALVDC</sequence>
<keyword evidence="1" id="KW-1133">Transmembrane helix</keyword>
<protein>
    <submittedName>
        <fullName evidence="2">Uncharacterized protein</fullName>
    </submittedName>
</protein>
<organism evidence="2 3">
    <name type="scientific">Thalassoglobus neptunius</name>
    <dbReference type="NCBI Taxonomy" id="1938619"/>
    <lineage>
        <taxon>Bacteria</taxon>
        <taxon>Pseudomonadati</taxon>
        <taxon>Planctomycetota</taxon>
        <taxon>Planctomycetia</taxon>
        <taxon>Planctomycetales</taxon>
        <taxon>Planctomycetaceae</taxon>
        <taxon>Thalassoglobus</taxon>
    </lineage>
</organism>
<reference evidence="2 3" key="1">
    <citation type="submission" date="2019-02" db="EMBL/GenBank/DDBJ databases">
        <title>Deep-cultivation of Planctomycetes and their phenomic and genomic characterization uncovers novel biology.</title>
        <authorList>
            <person name="Wiegand S."/>
            <person name="Jogler M."/>
            <person name="Boedeker C."/>
            <person name="Pinto D."/>
            <person name="Vollmers J."/>
            <person name="Rivas-Marin E."/>
            <person name="Kohn T."/>
            <person name="Peeters S.H."/>
            <person name="Heuer A."/>
            <person name="Rast P."/>
            <person name="Oberbeckmann S."/>
            <person name="Bunk B."/>
            <person name="Jeske O."/>
            <person name="Meyerdierks A."/>
            <person name="Storesund J.E."/>
            <person name="Kallscheuer N."/>
            <person name="Luecker S."/>
            <person name="Lage O.M."/>
            <person name="Pohl T."/>
            <person name="Merkel B.J."/>
            <person name="Hornburger P."/>
            <person name="Mueller R.-W."/>
            <person name="Bruemmer F."/>
            <person name="Labrenz M."/>
            <person name="Spormann A.M."/>
            <person name="Op Den Camp H."/>
            <person name="Overmann J."/>
            <person name="Amann R."/>
            <person name="Jetten M.S.M."/>
            <person name="Mascher T."/>
            <person name="Medema M.H."/>
            <person name="Devos D.P."/>
            <person name="Kaster A.-K."/>
            <person name="Ovreas L."/>
            <person name="Rohde M."/>
            <person name="Galperin M.Y."/>
            <person name="Jogler C."/>
        </authorList>
    </citation>
    <scope>NUCLEOTIDE SEQUENCE [LARGE SCALE GENOMIC DNA]</scope>
    <source>
        <strain evidence="2 3">KOR42</strain>
    </source>
</reference>
<dbReference type="PROSITE" id="PS51257">
    <property type="entry name" value="PROKAR_LIPOPROTEIN"/>
    <property type="match status" value="1"/>
</dbReference>
<gene>
    <name evidence="2" type="ORF">KOR42_04560</name>
</gene>
<proteinExistence type="predicted"/>
<evidence type="ECO:0000313" key="3">
    <source>
        <dbReference type="Proteomes" id="UP000317243"/>
    </source>
</evidence>
<accession>A0A5C5X2T6</accession>
<keyword evidence="1" id="KW-0812">Transmembrane</keyword>
<feature type="transmembrane region" description="Helical" evidence="1">
    <location>
        <begin position="21"/>
        <end position="43"/>
    </location>
</feature>
<name>A0A5C5X2T6_9PLAN</name>